<reference evidence="2" key="1">
    <citation type="submission" date="2020-07" db="EMBL/GenBank/DDBJ databases">
        <title>Multicomponent nature underlies the extraordinary mechanical properties of spider dragline silk.</title>
        <authorList>
            <person name="Kono N."/>
            <person name="Nakamura H."/>
            <person name="Mori M."/>
            <person name="Yoshida Y."/>
            <person name="Ohtoshi R."/>
            <person name="Malay A.D."/>
            <person name="Moran D.A.P."/>
            <person name="Tomita M."/>
            <person name="Numata K."/>
            <person name="Arakawa K."/>
        </authorList>
    </citation>
    <scope>NUCLEOTIDE SEQUENCE</scope>
</reference>
<sequence>MVRRPERNEISSSPKYPALSARSNQCDHAKQNEILKKPGYSSRKILFLYYPTNKGEISIIKNKESQIFRLSALFHQAFTFCPGSSQHFRDVTSEAKVREKSTEISGHQLVSGDSFKLVSW</sequence>
<comment type="caution">
    <text evidence="2">The sequence shown here is derived from an EMBL/GenBank/DDBJ whole genome shotgun (WGS) entry which is preliminary data.</text>
</comment>
<gene>
    <name evidence="2" type="ORF">TNCT_164331</name>
</gene>
<dbReference type="AlphaFoldDB" id="A0A8X6GNM8"/>
<dbReference type="EMBL" id="BMAO01030832">
    <property type="protein sequence ID" value="GFQ70689.1"/>
    <property type="molecule type" value="Genomic_DNA"/>
</dbReference>
<protein>
    <submittedName>
        <fullName evidence="2">Uncharacterized protein</fullName>
    </submittedName>
</protein>
<evidence type="ECO:0000256" key="1">
    <source>
        <dbReference type="SAM" id="MobiDB-lite"/>
    </source>
</evidence>
<proteinExistence type="predicted"/>
<dbReference type="Proteomes" id="UP000887116">
    <property type="component" value="Unassembled WGS sequence"/>
</dbReference>
<name>A0A8X6GNM8_TRICU</name>
<organism evidence="2 3">
    <name type="scientific">Trichonephila clavata</name>
    <name type="common">Joro spider</name>
    <name type="synonym">Nephila clavata</name>
    <dbReference type="NCBI Taxonomy" id="2740835"/>
    <lineage>
        <taxon>Eukaryota</taxon>
        <taxon>Metazoa</taxon>
        <taxon>Ecdysozoa</taxon>
        <taxon>Arthropoda</taxon>
        <taxon>Chelicerata</taxon>
        <taxon>Arachnida</taxon>
        <taxon>Araneae</taxon>
        <taxon>Araneomorphae</taxon>
        <taxon>Entelegynae</taxon>
        <taxon>Araneoidea</taxon>
        <taxon>Nephilidae</taxon>
        <taxon>Trichonephila</taxon>
    </lineage>
</organism>
<keyword evidence="3" id="KW-1185">Reference proteome</keyword>
<accession>A0A8X6GNM8</accession>
<feature type="region of interest" description="Disordered" evidence="1">
    <location>
        <begin position="1"/>
        <end position="24"/>
    </location>
</feature>
<evidence type="ECO:0000313" key="2">
    <source>
        <dbReference type="EMBL" id="GFQ70689.1"/>
    </source>
</evidence>
<evidence type="ECO:0000313" key="3">
    <source>
        <dbReference type="Proteomes" id="UP000887116"/>
    </source>
</evidence>